<dbReference type="PROSITE" id="PS51257">
    <property type="entry name" value="PROKAR_LIPOPROTEIN"/>
    <property type="match status" value="1"/>
</dbReference>
<keyword evidence="4" id="KW-0472">Membrane</keyword>
<keyword evidence="5" id="KW-0998">Cell outer membrane</keyword>
<proteinExistence type="inferred from homology"/>
<feature type="signal peptide" evidence="7">
    <location>
        <begin position="1"/>
        <end position="21"/>
    </location>
</feature>
<reference evidence="10 12" key="2">
    <citation type="submission" date="2020-03" db="EMBL/GenBank/DDBJ databases">
        <title>Genomic Encyclopedia of Type Strains, Phase IV (KMG-IV): sequencing the most valuable type-strain genomes for metagenomic binning, comparative biology and taxonomic classification.</title>
        <authorList>
            <person name="Goeker M."/>
        </authorList>
    </citation>
    <scope>NUCLEOTIDE SEQUENCE [LARGE SCALE GENOMIC DNA]</scope>
    <source>
        <strain evidence="10 12">DSM 105722</strain>
    </source>
</reference>
<evidence type="ECO:0000259" key="8">
    <source>
        <dbReference type="Pfam" id="PF07980"/>
    </source>
</evidence>
<evidence type="ECO:0000256" key="7">
    <source>
        <dbReference type="SAM" id="SignalP"/>
    </source>
</evidence>
<evidence type="ECO:0000256" key="4">
    <source>
        <dbReference type="ARBA" id="ARBA00023136"/>
    </source>
</evidence>
<dbReference type="InterPro" id="IPR011990">
    <property type="entry name" value="TPR-like_helical_dom_sf"/>
</dbReference>
<dbReference type="GO" id="GO:0009279">
    <property type="term" value="C:cell outer membrane"/>
    <property type="evidence" value="ECO:0007669"/>
    <property type="project" value="UniProtKB-SubCell"/>
</dbReference>
<dbReference type="EMBL" id="JAATLI010000012">
    <property type="protein sequence ID" value="NJC19677.1"/>
    <property type="molecule type" value="Genomic_DNA"/>
</dbReference>
<evidence type="ECO:0000313" key="10">
    <source>
        <dbReference type="EMBL" id="NJC19677.1"/>
    </source>
</evidence>
<evidence type="ECO:0000256" key="6">
    <source>
        <dbReference type="SAM" id="MobiDB-lite"/>
    </source>
</evidence>
<name>A0A7X6BLD6_9BACT</name>
<dbReference type="GeneID" id="86890546"/>
<evidence type="ECO:0000313" key="13">
    <source>
        <dbReference type="Proteomes" id="UP001302374"/>
    </source>
</evidence>
<gene>
    <name evidence="11" type="ORF">F1644_04575</name>
    <name evidence="10" type="ORF">GGR15_003313</name>
</gene>
<evidence type="ECO:0000259" key="9">
    <source>
        <dbReference type="Pfam" id="PF14322"/>
    </source>
</evidence>
<evidence type="ECO:0000313" key="11">
    <source>
        <dbReference type="EMBL" id="WOF11589.1"/>
    </source>
</evidence>
<dbReference type="Pfam" id="PF07980">
    <property type="entry name" value="SusD_RagB"/>
    <property type="match status" value="1"/>
</dbReference>
<protein>
    <submittedName>
        <fullName evidence="11">RagB/SusD family nutrient uptake outer membrane protein</fullName>
    </submittedName>
    <submittedName>
        <fullName evidence="10">Tetratricopeptide (TPR) repeat protein</fullName>
    </submittedName>
</protein>
<dbReference type="EMBL" id="CP043839">
    <property type="protein sequence ID" value="WOF11589.1"/>
    <property type="molecule type" value="Genomic_DNA"/>
</dbReference>
<evidence type="ECO:0000256" key="1">
    <source>
        <dbReference type="ARBA" id="ARBA00004442"/>
    </source>
</evidence>
<organism evidence="10 12">
    <name type="scientific">Butyricimonas paravirosa</name>
    <dbReference type="NCBI Taxonomy" id="1472417"/>
    <lineage>
        <taxon>Bacteria</taxon>
        <taxon>Pseudomonadati</taxon>
        <taxon>Bacteroidota</taxon>
        <taxon>Bacteroidia</taxon>
        <taxon>Bacteroidales</taxon>
        <taxon>Odoribacteraceae</taxon>
        <taxon>Butyricimonas</taxon>
    </lineage>
</organism>
<sequence length="538" mass="61922">MKKILGIFCITLLLGSCSSFLEEYSQDLSKVESYTDLDEVLLGEAYLPVGRIWSANSMLQVENKYFQTAHYMSDELTVFSWDDRGDINGVQDEMFGWHTWQQDVGLNAEGSSRNAEDEDWNKAYHCINICNMVIDAIDEQHAANEEQKLEKSRIKGEAHFLRALYYFTLVNMYGKPYSPENLSAPSIPIKLSPVVEDKEYTTNTVGETYNQILKDLDEADTCLINTTIKNRPYRADITAVYLLKSRTYLYMQNWKKAYEYAQKVLAKNDNLLDLNTLSSESGDVLTKSSPETIFSMGGHLLASSIYQQRRFSYGKWVACPVYTISDDLASAFREGENDLRMQYYIMKDIIGGGWDFTGYMNAWVFKKVAGWENLGYKEVSDQFLFRTAEAYLNAAEAAAYMGEEGTARTLLKALRDKRLINSTMPTESGESLVTLIREERQCELCLEGHRWYDLRRYLVCEKYPYSKTITHYYTSFDYNGPLYTKRYMLETNDPAYTLALPKEVLDFQNNLGTNHRPTRTSTDYTPEEPDDVTPPVQE</sequence>
<feature type="compositionally biased region" description="Polar residues" evidence="6">
    <location>
        <begin position="509"/>
        <end position="524"/>
    </location>
</feature>
<dbReference type="Gene3D" id="1.25.40.390">
    <property type="match status" value="1"/>
</dbReference>
<dbReference type="InterPro" id="IPR012944">
    <property type="entry name" value="SusD_RagB_dom"/>
</dbReference>
<evidence type="ECO:0000313" key="12">
    <source>
        <dbReference type="Proteomes" id="UP000576368"/>
    </source>
</evidence>
<feature type="region of interest" description="Disordered" evidence="6">
    <location>
        <begin position="509"/>
        <end position="538"/>
    </location>
</feature>
<dbReference type="Proteomes" id="UP001302374">
    <property type="component" value="Chromosome"/>
</dbReference>
<reference evidence="11 13" key="1">
    <citation type="submission" date="2019-09" db="EMBL/GenBank/DDBJ databases">
        <title>Butyricimonas paravirosa DSM 105722 (=214-4 = JCM 18677 = CCUG 65563).</title>
        <authorList>
            <person name="Le Roy T."/>
            <person name="Cani P.D."/>
        </authorList>
    </citation>
    <scope>NUCLEOTIDE SEQUENCE [LARGE SCALE GENOMIC DNA]</scope>
    <source>
        <strain evidence="11 13">DSM 105722</strain>
    </source>
</reference>
<comment type="similarity">
    <text evidence="2">Belongs to the SusD family.</text>
</comment>
<accession>A0A7X6BLD6</accession>
<dbReference type="SUPFAM" id="SSF48452">
    <property type="entry name" value="TPR-like"/>
    <property type="match status" value="1"/>
</dbReference>
<keyword evidence="3 7" id="KW-0732">Signal</keyword>
<evidence type="ECO:0000256" key="3">
    <source>
        <dbReference type="ARBA" id="ARBA00022729"/>
    </source>
</evidence>
<dbReference type="InterPro" id="IPR033985">
    <property type="entry name" value="SusD-like_N"/>
</dbReference>
<comment type="subcellular location">
    <subcellularLocation>
        <location evidence="1">Cell outer membrane</location>
    </subcellularLocation>
</comment>
<dbReference type="Pfam" id="PF14322">
    <property type="entry name" value="SusD-like_3"/>
    <property type="match status" value="1"/>
</dbReference>
<dbReference type="RefSeq" id="WP_118301955.1">
    <property type="nucleotide sequence ID" value="NZ_BMPA01000011.1"/>
</dbReference>
<feature type="chain" id="PRO_5030612857" evidence="7">
    <location>
        <begin position="22"/>
        <end position="538"/>
    </location>
</feature>
<evidence type="ECO:0000256" key="2">
    <source>
        <dbReference type="ARBA" id="ARBA00006275"/>
    </source>
</evidence>
<dbReference type="Proteomes" id="UP000576368">
    <property type="component" value="Unassembled WGS sequence"/>
</dbReference>
<evidence type="ECO:0000256" key="5">
    <source>
        <dbReference type="ARBA" id="ARBA00023237"/>
    </source>
</evidence>
<feature type="domain" description="SusD-like N-terminal" evidence="9">
    <location>
        <begin position="90"/>
        <end position="249"/>
    </location>
</feature>
<keyword evidence="13" id="KW-1185">Reference proteome</keyword>
<feature type="domain" description="RagB/SusD" evidence="8">
    <location>
        <begin position="352"/>
        <end position="477"/>
    </location>
</feature>
<dbReference type="AlphaFoldDB" id="A0A7X6BLD6"/>